<dbReference type="Proteomes" id="UP000034883">
    <property type="component" value="Chromosome"/>
</dbReference>
<dbReference type="OrthoDB" id="5478183at2"/>
<accession>A0A0F6SHD9</accession>
<dbReference type="Gene3D" id="2.60.120.380">
    <property type="match status" value="1"/>
</dbReference>
<evidence type="ECO:0000256" key="1">
    <source>
        <dbReference type="SAM" id="SignalP"/>
    </source>
</evidence>
<keyword evidence="1" id="KW-0732">Signal</keyword>
<dbReference type="KEGG" id="samy:DB32_007423"/>
<evidence type="ECO:0008006" key="4">
    <source>
        <dbReference type="Google" id="ProtNLM"/>
    </source>
</evidence>
<proteinExistence type="predicted"/>
<feature type="signal peptide" evidence="1">
    <location>
        <begin position="1"/>
        <end position="19"/>
    </location>
</feature>
<dbReference type="RefSeq" id="WP_053237249.1">
    <property type="nucleotide sequence ID" value="NZ_CP011125.1"/>
</dbReference>
<evidence type="ECO:0000313" key="2">
    <source>
        <dbReference type="EMBL" id="AKF10274.1"/>
    </source>
</evidence>
<keyword evidence="3" id="KW-1185">Reference proteome</keyword>
<feature type="chain" id="PRO_5002509823" description="Peptidase C-terminal archaeal/bacterial domain-containing protein" evidence="1">
    <location>
        <begin position="20"/>
        <end position="311"/>
    </location>
</feature>
<name>A0A0F6SHD9_9BACT</name>
<dbReference type="EMBL" id="CP011125">
    <property type="protein sequence ID" value="AKF10274.1"/>
    <property type="molecule type" value="Genomic_DNA"/>
</dbReference>
<gene>
    <name evidence="2" type="ORF">DB32_007423</name>
</gene>
<evidence type="ECO:0000313" key="3">
    <source>
        <dbReference type="Proteomes" id="UP000034883"/>
    </source>
</evidence>
<dbReference type="PROSITE" id="PS51257">
    <property type="entry name" value="PROKAR_LIPOPROTEIN"/>
    <property type="match status" value="1"/>
</dbReference>
<reference evidence="2 3" key="1">
    <citation type="submission" date="2015-03" db="EMBL/GenBank/DDBJ databases">
        <title>Genome assembly of Sandaracinus amylolyticus DSM 53668.</title>
        <authorList>
            <person name="Sharma G."/>
            <person name="Subramanian S."/>
        </authorList>
    </citation>
    <scope>NUCLEOTIDE SEQUENCE [LARGE SCALE GENOMIC DNA]</scope>
    <source>
        <strain evidence="2 3">DSM 53668</strain>
    </source>
</reference>
<dbReference type="AlphaFoldDB" id="A0A0F6SHD9"/>
<sequence>MKRLVAITALVALGGCCFGGGNFTVTGPTTSIGPGFAPDPMILAGSAGGPTDASTLSPTCRGHVGIIPSHTLQITGPMPQLNVLVRADQDTTLVVRQPDGTYVCNDDSDGLNPAVALTNLAAGSYNVFVGTYAAGASASYTLGLTTNPSVTPSTLGAGGVVPPFPPPVGGGPTLPPPPPVGGGGTPGTVLRSGVATVALVSGNVPGVAAGTQCTYTQTAVDAAQYGFDCRWQVTCGSHVVYGEAEGGFNPCTDPSWPPGTLVADVNTSGNDRDPSLVINAGGLMVRDDAQGARGEYQITATMAAPTPIPPG</sequence>
<protein>
    <recommendedName>
        <fullName evidence="4">Peptidase C-terminal archaeal/bacterial domain-containing protein</fullName>
    </recommendedName>
</protein>
<organism evidence="2 3">
    <name type="scientific">Sandaracinus amylolyticus</name>
    <dbReference type="NCBI Taxonomy" id="927083"/>
    <lineage>
        <taxon>Bacteria</taxon>
        <taxon>Pseudomonadati</taxon>
        <taxon>Myxococcota</taxon>
        <taxon>Polyangia</taxon>
        <taxon>Polyangiales</taxon>
        <taxon>Sandaracinaceae</taxon>
        <taxon>Sandaracinus</taxon>
    </lineage>
</organism>
<dbReference type="STRING" id="927083.DB32_007423"/>